<feature type="compositionally biased region" description="Low complexity" evidence="1">
    <location>
        <begin position="19"/>
        <end position="31"/>
    </location>
</feature>
<evidence type="ECO:0000256" key="1">
    <source>
        <dbReference type="SAM" id="MobiDB-lite"/>
    </source>
</evidence>
<protein>
    <submittedName>
        <fullName evidence="2">Uncharacterized protein</fullName>
    </submittedName>
</protein>
<dbReference type="EMBL" id="ML210199">
    <property type="protein sequence ID" value="TFK24531.1"/>
    <property type="molecule type" value="Genomic_DNA"/>
</dbReference>
<sequence length="438" mass="47068">MDENKYRPRGKGAGAWANSTSQTPSSTSVPVIIRGSSRTSDEFSLRTPTSIQEANRAAKYSKGTRTTGSSKVSSNTQSTRPSKATVAPTNPEAGTVYRSQAASRSSPALTHGVILTSQAVIVPTGSYSAITVHGTDGEVIEITGSSSPTKKPSKPSRSRYKDAPRDVSPRRAPVPTPASVYSQSVRNATTRSTTPPPKSPSSSKLHASRSPDARPYRIEPISTSEHKSAASDTDGRDVFIHGSRDVHFPSSSPTVPHHPISALPAHIRPHRIDTGKAKTYGTAHYNLPGVDTDSHSARSVNLPILRRRPPSTETQSLRSSRRPNAGVYAQTPTANARAGPSRHKDRMDPYPSSSRSANTSSGAPGGSMAQADIRRFIRDTPLPPIPAEHYQEQMLGSRFSNWTDEDDVAQAQPKTFFGKVGLFMRNRAKSLTTRSKGT</sequence>
<feature type="region of interest" description="Disordered" evidence="1">
    <location>
        <begin position="286"/>
        <end position="368"/>
    </location>
</feature>
<name>A0A5C3KV40_COPMA</name>
<feature type="compositionally biased region" description="Polar residues" evidence="1">
    <location>
        <begin position="63"/>
        <end position="82"/>
    </location>
</feature>
<dbReference type="AlphaFoldDB" id="A0A5C3KV40"/>
<feature type="compositionally biased region" description="Basic and acidic residues" evidence="1">
    <location>
        <begin position="159"/>
        <end position="169"/>
    </location>
</feature>
<accession>A0A5C3KV40</accession>
<organism evidence="2 3">
    <name type="scientific">Coprinopsis marcescibilis</name>
    <name type="common">Agaric fungus</name>
    <name type="synonym">Psathyrella marcescibilis</name>
    <dbReference type="NCBI Taxonomy" id="230819"/>
    <lineage>
        <taxon>Eukaryota</taxon>
        <taxon>Fungi</taxon>
        <taxon>Dikarya</taxon>
        <taxon>Basidiomycota</taxon>
        <taxon>Agaricomycotina</taxon>
        <taxon>Agaricomycetes</taxon>
        <taxon>Agaricomycetidae</taxon>
        <taxon>Agaricales</taxon>
        <taxon>Agaricineae</taxon>
        <taxon>Psathyrellaceae</taxon>
        <taxon>Coprinopsis</taxon>
    </lineage>
</organism>
<feature type="compositionally biased region" description="Low complexity" evidence="1">
    <location>
        <begin position="352"/>
        <end position="361"/>
    </location>
</feature>
<feature type="region of interest" description="Disordered" evidence="1">
    <location>
        <begin position="1"/>
        <end position="106"/>
    </location>
</feature>
<proteinExistence type="predicted"/>
<dbReference type="Proteomes" id="UP000307440">
    <property type="component" value="Unassembled WGS sequence"/>
</dbReference>
<reference evidence="2 3" key="1">
    <citation type="journal article" date="2019" name="Nat. Ecol. Evol.">
        <title>Megaphylogeny resolves global patterns of mushroom evolution.</title>
        <authorList>
            <person name="Varga T."/>
            <person name="Krizsan K."/>
            <person name="Foldi C."/>
            <person name="Dima B."/>
            <person name="Sanchez-Garcia M."/>
            <person name="Sanchez-Ramirez S."/>
            <person name="Szollosi G.J."/>
            <person name="Szarkandi J.G."/>
            <person name="Papp V."/>
            <person name="Albert L."/>
            <person name="Andreopoulos W."/>
            <person name="Angelini C."/>
            <person name="Antonin V."/>
            <person name="Barry K.W."/>
            <person name="Bougher N.L."/>
            <person name="Buchanan P."/>
            <person name="Buyck B."/>
            <person name="Bense V."/>
            <person name="Catcheside P."/>
            <person name="Chovatia M."/>
            <person name="Cooper J."/>
            <person name="Damon W."/>
            <person name="Desjardin D."/>
            <person name="Finy P."/>
            <person name="Geml J."/>
            <person name="Haridas S."/>
            <person name="Hughes K."/>
            <person name="Justo A."/>
            <person name="Karasinski D."/>
            <person name="Kautmanova I."/>
            <person name="Kiss B."/>
            <person name="Kocsube S."/>
            <person name="Kotiranta H."/>
            <person name="LaButti K.M."/>
            <person name="Lechner B.E."/>
            <person name="Liimatainen K."/>
            <person name="Lipzen A."/>
            <person name="Lukacs Z."/>
            <person name="Mihaltcheva S."/>
            <person name="Morgado L.N."/>
            <person name="Niskanen T."/>
            <person name="Noordeloos M.E."/>
            <person name="Ohm R.A."/>
            <person name="Ortiz-Santana B."/>
            <person name="Ovrebo C."/>
            <person name="Racz N."/>
            <person name="Riley R."/>
            <person name="Savchenko A."/>
            <person name="Shiryaev A."/>
            <person name="Soop K."/>
            <person name="Spirin V."/>
            <person name="Szebenyi C."/>
            <person name="Tomsovsky M."/>
            <person name="Tulloss R.E."/>
            <person name="Uehling J."/>
            <person name="Grigoriev I.V."/>
            <person name="Vagvolgyi C."/>
            <person name="Papp T."/>
            <person name="Martin F.M."/>
            <person name="Miettinen O."/>
            <person name="Hibbett D.S."/>
            <person name="Nagy L.G."/>
        </authorList>
    </citation>
    <scope>NUCLEOTIDE SEQUENCE [LARGE SCALE GENOMIC DNA]</scope>
    <source>
        <strain evidence="2 3">CBS 121175</strain>
    </source>
</reference>
<feature type="region of interest" description="Disordered" evidence="1">
    <location>
        <begin position="140"/>
        <end position="242"/>
    </location>
</feature>
<gene>
    <name evidence="2" type="ORF">FA15DRAFT_704514</name>
</gene>
<evidence type="ECO:0000313" key="3">
    <source>
        <dbReference type="Proteomes" id="UP000307440"/>
    </source>
</evidence>
<feature type="compositionally biased region" description="Basic and acidic residues" evidence="1">
    <location>
        <begin position="224"/>
        <end position="242"/>
    </location>
</feature>
<keyword evidence="3" id="KW-1185">Reference proteome</keyword>
<evidence type="ECO:0000313" key="2">
    <source>
        <dbReference type="EMBL" id="TFK24531.1"/>
    </source>
</evidence>
<feature type="compositionally biased region" description="Polar residues" evidence="1">
    <location>
        <begin position="97"/>
        <end position="106"/>
    </location>
</feature>